<proteinExistence type="predicted"/>
<reference evidence="3 4" key="1">
    <citation type="submission" date="2020-10" db="EMBL/GenBank/DDBJ databases">
        <authorList>
            <person name="Castelo-Branco R."/>
            <person name="Eusebio N."/>
            <person name="Adriana R."/>
            <person name="Vieira A."/>
            <person name="Brugerolle De Fraissinette N."/>
            <person name="Rezende De Castro R."/>
            <person name="Schneider M.P."/>
            <person name="Vasconcelos V."/>
            <person name="Leao P.N."/>
        </authorList>
    </citation>
    <scope>NUCLEOTIDE SEQUENCE [LARGE SCALE GENOMIC DNA]</scope>
    <source>
        <strain evidence="3 4">LEGE 06123</strain>
    </source>
</reference>
<name>A0ABR9ULV5_9CHRO</name>
<organism evidence="3 4">
    <name type="scientific">Gloeocapsopsis crepidinum LEGE 06123</name>
    <dbReference type="NCBI Taxonomy" id="588587"/>
    <lineage>
        <taxon>Bacteria</taxon>
        <taxon>Bacillati</taxon>
        <taxon>Cyanobacteriota</taxon>
        <taxon>Cyanophyceae</taxon>
        <taxon>Oscillatoriophycideae</taxon>
        <taxon>Chroococcales</taxon>
        <taxon>Chroococcaceae</taxon>
        <taxon>Gloeocapsopsis</taxon>
    </lineage>
</organism>
<evidence type="ECO:0000256" key="1">
    <source>
        <dbReference type="ARBA" id="ARBA00022801"/>
    </source>
</evidence>
<feature type="domain" description="Isochorismatase-like" evidence="2">
    <location>
        <begin position="9"/>
        <end position="181"/>
    </location>
</feature>
<evidence type="ECO:0000259" key="2">
    <source>
        <dbReference type="Pfam" id="PF00857"/>
    </source>
</evidence>
<dbReference type="Proteomes" id="UP000651156">
    <property type="component" value="Unassembled WGS sequence"/>
</dbReference>
<dbReference type="Gene3D" id="3.40.50.850">
    <property type="entry name" value="Isochorismatase-like"/>
    <property type="match status" value="1"/>
</dbReference>
<sequence length="197" mass="22180">MVQLNLSKTALVCVDMQAGVFTGEGNLHHVGTSEVLSKAKKVLAAVRETKIPIIHFQEVHRKEMVDFGRELDGAEAVHCLETWASTDYYWELAPIDGEFAISKRRYSCFFGTELEILLRGLKVDTVVLMGMMTNVCVHYTAADAHQRDYHFHVIEDCCAGSDWDAHWAALNAMEYLQTGARIFHTDFMAALQLVKAK</sequence>
<evidence type="ECO:0000313" key="3">
    <source>
        <dbReference type="EMBL" id="MBE9189272.1"/>
    </source>
</evidence>
<accession>A0ABR9ULV5</accession>
<evidence type="ECO:0000313" key="4">
    <source>
        <dbReference type="Proteomes" id="UP000651156"/>
    </source>
</evidence>
<dbReference type="EMBL" id="JADEWN010000004">
    <property type="protein sequence ID" value="MBE9189272.1"/>
    <property type="molecule type" value="Genomic_DNA"/>
</dbReference>
<dbReference type="CDD" id="cd00431">
    <property type="entry name" value="cysteine_hydrolases"/>
    <property type="match status" value="1"/>
</dbReference>
<dbReference type="GO" id="GO:0016787">
    <property type="term" value="F:hydrolase activity"/>
    <property type="evidence" value="ECO:0007669"/>
    <property type="project" value="UniProtKB-KW"/>
</dbReference>
<dbReference type="RefSeq" id="WP_193930491.1">
    <property type="nucleotide sequence ID" value="NZ_CAWPMZ010000085.1"/>
</dbReference>
<keyword evidence="4" id="KW-1185">Reference proteome</keyword>
<dbReference type="SUPFAM" id="SSF52499">
    <property type="entry name" value="Isochorismatase-like hydrolases"/>
    <property type="match status" value="1"/>
</dbReference>
<comment type="caution">
    <text evidence="3">The sequence shown here is derived from an EMBL/GenBank/DDBJ whole genome shotgun (WGS) entry which is preliminary data.</text>
</comment>
<protein>
    <submittedName>
        <fullName evidence="3">Cysteine hydrolase</fullName>
    </submittedName>
</protein>
<dbReference type="PANTHER" id="PTHR43540">
    <property type="entry name" value="PEROXYUREIDOACRYLATE/UREIDOACRYLATE AMIDOHYDROLASE-RELATED"/>
    <property type="match status" value="1"/>
</dbReference>
<dbReference type="InterPro" id="IPR000868">
    <property type="entry name" value="Isochorismatase-like_dom"/>
</dbReference>
<gene>
    <name evidence="3" type="ORF">IQ230_02580</name>
</gene>
<dbReference type="InterPro" id="IPR050272">
    <property type="entry name" value="Isochorismatase-like_hydrls"/>
</dbReference>
<keyword evidence="1 3" id="KW-0378">Hydrolase</keyword>
<dbReference type="InterPro" id="IPR036380">
    <property type="entry name" value="Isochorismatase-like_sf"/>
</dbReference>
<dbReference type="Pfam" id="PF00857">
    <property type="entry name" value="Isochorismatase"/>
    <property type="match status" value="1"/>
</dbReference>